<reference evidence="2" key="1">
    <citation type="journal article" date="1999" name="Methods Enzymol.">
        <title>High-efficiency full-length cDNA cloning.</title>
        <authorList>
            <person name="Carninci P."/>
            <person name="Hayashizaki Y."/>
        </authorList>
    </citation>
    <scope>NUCLEOTIDE SEQUENCE</scope>
    <source>
        <strain evidence="2">C57BL/6J</strain>
        <tissue evidence="2">Testis</tissue>
    </source>
</reference>
<reference evidence="2" key="7">
    <citation type="journal article" date="2005" name="Science">
        <title>The Transcriptional Landscape of the Mammalian Genome.</title>
        <authorList>
            <consortium name="The FANTOM Consortium"/>
            <consortium name="Riken Genome Exploration Research Group and Genome Science Group (Genome Network Project Core Group)"/>
        </authorList>
    </citation>
    <scope>NUCLEOTIDE SEQUENCE</scope>
    <source>
        <strain evidence="2">C57BL/6J</strain>
        <tissue evidence="2">Testis</tissue>
    </source>
</reference>
<feature type="chain" id="PRO_5004328006" description="Secreted protein" evidence="1">
    <location>
        <begin position="20"/>
        <end position="108"/>
    </location>
</feature>
<evidence type="ECO:0000256" key="1">
    <source>
        <dbReference type="SAM" id="SignalP"/>
    </source>
</evidence>
<reference evidence="2" key="2">
    <citation type="journal article" date="2000" name="Genome Res.">
        <title>Normalization and subtraction of cap-trapper-selected cDNAs to prepare full-length cDNA libraries for rapid discovery of new genes.</title>
        <authorList>
            <person name="Carninci P."/>
            <person name="Shibata Y."/>
            <person name="Hayatsu N."/>
            <person name="Sugahara Y."/>
            <person name="Shibata K."/>
            <person name="Itoh M."/>
            <person name="Konno H."/>
            <person name="Okazaki Y."/>
            <person name="Muramatsu M."/>
            <person name="Hayashizaki Y."/>
        </authorList>
    </citation>
    <scope>NUCLEOTIDE SEQUENCE</scope>
    <source>
        <strain evidence="2">C57BL/6J</strain>
        <tissue evidence="2">Testis</tissue>
    </source>
</reference>
<reference evidence="2" key="6">
    <citation type="journal article" date="2002" name="Nature">
        <title>Analysis of the mouse transcriptome based on functional annotation of 60,770 full-length cDNAs.</title>
        <authorList>
            <consortium name="The FANTOM Consortium and the RIKEN Genome Exploration Research Group Phase I and II Team"/>
        </authorList>
    </citation>
    <scope>NUCLEOTIDE SEQUENCE</scope>
    <source>
        <strain evidence="2">C57BL/6J</strain>
        <tissue evidence="2">Testis</tissue>
    </source>
</reference>
<name>Q9D4G4_MOUSE</name>
<accession>Q9D4G4</accession>
<protein>
    <recommendedName>
        <fullName evidence="3">Secreted protein</fullName>
    </recommendedName>
</protein>
<dbReference type="EMBL" id="AK016549">
    <property type="protein sequence ID" value="BAB30297.1"/>
    <property type="molecule type" value="mRNA"/>
</dbReference>
<feature type="signal peptide" evidence="1">
    <location>
        <begin position="1"/>
        <end position="19"/>
    </location>
</feature>
<dbReference type="AlphaFoldDB" id="Q9D4G4"/>
<organism evidence="2">
    <name type="scientific">Mus musculus</name>
    <name type="common">Mouse</name>
    <dbReference type="NCBI Taxonomy" id="10090"/>
    <lineage>
        <taxon>Eukaryota</taxon>
        <taxon>Metazoa</taxon>
        <taxon>Chordata</taxon>
        <taxon>Craniata</taxon>
        <taxon>Vertebrata</taxon>
        <taxon>Euteleostomi</taxon>
        <taxon>Mammalia</taxon>
        <taxon>Eutheria</taxon>
        <taxon>Euarchontoglires</taxon>
        <taxon>Glires</taxon>
        <taxon>Rodentia</taxon>
        <taxon>Myomorpha</taxon>
        <taxon>Muroidea</taxon>
        <taxon>Muridae</taxon>
        <taxon>Murinae</taxon>
        <taxon>Mus</taxon>
        <taxon>Mus</taxon>
    </lineage>
</organism>
<reference evidence="2" key="4">
    <citation type="submission" date="2000-07" db="EMBL/GenBank/DDBJ databases">
        <authorList>
            <person name="Adachi J."/>
            <person name="Aizawa K."/>
            <person name="Akahira S."/>
            <person name="Akimura T."/>
            <person name="Arai A."/>
            <person name="Aono H."/>
            <person name="Arakawa T."/>
            <person name="Bono H."/>
            <person name="Carninci P."/>
            <person name="Fukuda S."/>
            <person name="Fukunishi Y."/>
            <person name="Furuno M."/>
            <person name="Hanagaki T."/>
            <person name="Hara A."/>
            <person name="Hayatsu N."/>
            <person name="Hiramoto K."/>
            <person name="Hiraoka T."/>
            <person name="Hori F."/>
            <person name="Imotani K."/>
            <person name="Ishii Y."/>
            <person name="Itoh M."/>
            <person name="Izawa M."/>
            <person name="Kasukawa T."/>
            <person name="Kato H."/>
            <person name="Kawai J."/>
            <person name="Kojima Y."/>
            <person name="Konno H."/>
            <person name="Kouda M."/>
            <person name="Koya S."/>
            <person name="Kurihara C."/>
            <person name="Matsuyama T."/>
            <person name="Miyazaki A."/>
            <person name="Nishi K."/>
            <person name="Nomura K."/>
            <person name="Numazaki R."/>
            <person name="Ohno M."/>
            <person name="Okazaki Y."/>
            <person name="Okido T."/>
            <person name="Owa C."/>
            <person name="Saito H."/>
            <person name="Saito R."/>
            <person name="Sakai C."/>
            <person name="Sakai K."/>
            <person name="Sano H."/>
            <person name="Sasaki D."/>
            <person name="Shibata K."/>
            <person name="Shibata Y."/>
            <person name="Shinagawa A."/>
            <person name="Shiraki T."/>
            <person name="Sogabe Y."/>
            <person name="Suzuki H."/>
            <person name="Tagami M."/>
            <person name="Tagawa A."/>
            <person name="Takahashi F."/>
            <person name="Tanaka T."/>
            <person name="Tejima Y."/>
            <person name="Toya T."/>
            <person name="Yamamura T."/>
            <person name="Yasunishi A."/>
            <person name="Yoshida K."/>
            <person name="Yoshino M."/>
            <person name="Muramatsu M."/>
            <person name="Hayashizaki Y."/>
        </authorList>
    </citation>
    <scope>NUCLEOTIDE SEQUENCE</scope>
    <source>
        <strain evidence="2">C57BL/6J</strain>
        <tissue evidence="2">Testis</tissue>
    </source>
</reference>
<reference evidence="2" key="8">
    <citation type="journal article" date="2005" name="Science">
        <title>Antisense Transcription in the Mammalian Transcriptome.</title>
        <authorList>
            <consortium name="RIKEN Genome Exploration Research Group and Genome Science Group (Genome Network Project Core Group) and the FANTOM Consortium"/>
        </authorList>
    </citation>
    <scope>NUCLEOTIDE SEQUENCE</scope>
    <source>
        <strain evidence="2">C57BL/6J</strain>
        <tissue evidence="2">Testis</tissue>
    </source>
</reference>
<keyword evidence="1" id="KW-0732">Signal</keyword>
<evidence type="ECO:0008006" key="3">
    <source>
        <dbReference type="Google" id="ProtNLM"/>
    </source>
</evidence>
<reference evidence="2" key="5">
    <citation type="journal article" date="2001" name="Nature">
        <title>Functional annotation of a full-length mouse cDNA collection.</title>
        <authorList>
            <consortium name="The RIKEN Genome Exploration Research Group Phase II Team and the FANTOM Consortium"/>
        </authorList>
    </citation>
    <scope>NUCLEOTIDE SEQUENCE</scope>
    <source>
        <strain evidence="2">C57BL/6J</strain>
        <tissue evidence="2">Testis</tissue>
    </source>
</reference>
<proteinExistence type="evidence at transcript level"/>
<sequence>MLDLLGLGWLLGLVQDGLQALSQAATHRRVFWAGHNCRLGSQALIPPAQPHTRARGSRDTACPMGASDNYSQLQIRRGAFVNCHGTAPCCSVINMRQGWSSCGTYTCF</sequence>
<reference evidence="2" key="3">
    <citation type="journal article" date="2000" name="Genome Res.">
        <title>RIKEN integrated sequence analysis (RISA) system--384-format sequencing pipeline with 384 multicapillary sequencer.</title>
        <authorList>
            <person name="Shibata K."/>
            <person name="Itoh M."/>
            <person name="Aizawa K."/>
            <person name="Nagaoka S."/>
            <person name="Sasaki N."/>
            <person name="Carninci P."/>
            <person name="Konno H."/>
            <person name="Akiyama J."/>
            <person name="Nishi K."/>
            <person name="Kitsunai T."/>
            <person name="Tashiro H."/>
            <person name="Itoh M."/>
            <person name="Sumi N."/>
            <person name="Ishii Y."/>
            <person name="Nakamura S."/>
            <person name="Hazama M."/>
            <person name="Nishine T."/>
            <person name="Harada A."/>
            <person name="Yamamoto R."/>
            <person name="Matsumoto H."/>
            <person name="Sakaguchi S."/>
            <person name="Ikegami T."/>
            <person name="Kashiwagi K."/>
            <person name="Fujiwake S."/>
            <person name="Inoue K."/>
            <person name="Togawa Y."/>
            <person name="Izawa M."/>
            <person name="Ohara E."/>
            <person name="Watahiki M."/>
            <person name="Yoneda Y."/>
            <person name="Ishikawa T."/>
            <person name="Ozawa K."/>
            <person name="Tanaka T."/>
            <person name="Matsuura S."/>
            <person name="Kawai J."/>
            <person name="Okazaki Y."/>
            <person name="Muramatsu M."/>
            <person name="Inoue Y."/>
            <person name="Kira A."/>
            <person name="Hayashizaki Y."/>
        </authorList>
    </citation>
    <scope>NUCLEOTIDE SEQUENCE</scope>
    <source>
        <strain evidence="2">C57BL/6J</strain>
        <tissue evidence="2">Testis</tissue>
    </source>
</reference>
<evidence type="ECO:0000313" key="2">
    <source>
        <dbReference type="EMBL" id="BAB30297.1"/>
    </source>
</evidence>